<evidence type="ECO:0000313" key="2">
    <source>
        <dbReference type="EMBL" id="EMG47273.1"/>
    </source>
</evidence>
<dbReference type="AlphaFoldDB" id="M3J5E1"/>
<organism evidence="2 3">
    <name type="scientific">Candida maltosa (strain Xu316)</name>
    <name type="common">Yeast</name>
    <dbReference type="NCBI Taxonomy" id="1245528"/>
    <lineage>
        <taxon>Eukaryota</taxon>
        <taxon>Fungi</taxon>
        <taxon>Dikarya</taxon>
        <taxon>Ascomycota</taxon>
        <taxon>Saccharomycotina</taxon>
        <taxon>Pichiomycetes</taxon>
        <taxon>Debaryomycetaceae</taxon>
        <taxon>Candida/Lodderomyces clade</taxon>
        <taxon>Candida</taxon>
    </lineage>
</organism>
<sequence length="270" mass="31839">MDNTSYRYTKNFIDTQISILNEPFEITPAIKELLLFQDDVTETDLQRIINKLNDDIVDTNTALFPSQVNNQVTQQIIKVENQKLKLVNQQLFRINAFIRPITLPDFETLSNKDKANKLKEVSELIRELPESKYLFLVNDPTDTIIEHDYHEPELTLSHIEMDGAVIQPTEAELASRREHRREYIQEINEAIVETDQQPNRELIEKYEDLRVELIEISDRLLYKDDKIEYLTNLKQNLTQLFNTAQSHRNNNDEVFDSDEEQQQEQDMQKG</sequence>
<proteinExistence type="predicted"/>
<dbReference type="Pfam" id="PF13093">
    <property type="entry name" value="FTA4"/>
    <property type="match status" value="1"/>
</dbReference>
<evidence type="ECO:0000313" key="3">
    <source>
        <dbReference type="Proteomes" id="UP000011777"/>
    </source>
</evidence>
<dbReference type="InterPro" id="IPR025207">
    <property type="entry name" value="Sim4_Fta4"/>
</dbReference>
<evidence type="ECO:0000256" key="1">
    <source>
        <dbReference type="SAM" id="MobiDB-lite"/>
    </source>
</evidence>
<keyword evidence="3" id="KW-1185">Reference proteome</keyword>
<reference evidence="2 3" key="1">
    <citation type="submission" date="2013-02" db="EMBL/GenBank/DDBJ databases">
        <title>Genome sequence of Candida maltosa Xu316, a potential industrial strain for xylitol and ethanol production.</title>
        <authorList>
            <person name="Yu J."/>
            <person name="Wang Q."/>
            <person name="Geng X."/>
            <person name="Bao W."/>
            <person name="He P."/>
            <person name="Cai J."/>
        </authorList>
    </citation>
    <scope>NUCLEOTIDE SEQUENCE [LARGE SCALE GENOMIC DNA]</scope>
    <source>
        <strain evidence="3">Xu316</strain>
    </source>
</reference>
<dbReference type="OMA" id="ECNDELF"/>
<feature type="compositionally biased region" description="Acidic residues" evidence="1">
    <location>
        <begin position="253"/>
        <end position="263"/>
    </location>
</feature>
<comment type="caution">
    <text evidence="2">The sequence shown here is derived from an EMBL/GenBank/DDBJ whole genome shotgun (WGS) entry which is preliminary data.</text>
</comment>
<dbReference type="Proteomes" id="UP000011777">
    <property type="component" value="Unassembled WGS sequence"/>
</dbReference>
<dbReference type="eggNOG" id="ENOG502RQ12">
    <property type="taxonomic scope" value="Eukaryota"/>
</dbReference>
<name>M3J5E1_CANMX</name>
<dbReference type="OrthoDB" id="21214at2759"/>
<protein>
    <recommendedName>
        <fullName evidence="4">Kinetochore protein</fullName>
    </recommendedName>
</protein>
<feature type="region of interest" description="Disordered" evidence="1">
    <location>
        <begin position="248"/>
        <end position="270"/>
    </location>
</feature>
<dbReference type="STRING" id="1245528.M3J5E1"/>
<dbReference type="EMBL" id="AOGT01001649">
    <property type="protein sequence ID" value="EMG47273.1"/>
    <property type="molecule type" value="Genomic_DNA"/>
</dbReference>
<gene>
    <name evidence="2" type="ORF">G210_2423</name>
</gene>
<accession>M3J5E1</accession>
<dbReference type="HOGENOM" id="CLU_849982_0_0_1"/>
<dbReference type="GO" id="GO:0031511">
    <property type="term" value="C:Mis6-Sim4 complex"/>
    <property type="evidence" value="ECO:0007669"/>
    <property type="project" value="InterPro"/>
</dbReference>
<evidence type="ECO:0008006" key="4">
    <source>
        <dbReference type="Google" id="ProtNLM"/>
    </source>
</evidence>